<comment type="similarity">
    <text evidence="1">Belongs to the cytochrome P450 family.</text>
</comment>
<dbReference type="PANTHER" id="PTHR24305">
    <property type="entry name" value="CYTOCHROME P450"/>
    <property type="match status" value="1"/>
</dbReference>
<name>A0AAW1QBN0_9CHLO</name>
<sequence>MDKLPHPPVSSFVRGVAKCGRDSHRKLTQYAAQYGGIYSIRFYHQKVVVLSDPTIVHQVLAREGPFGLLDKAAAGYFGIDVLTFGRPSLLSHPTHSDAWRHVRKSVSPAFATRNIKNGLPHVVSVAGQLVSALKALGPEAVVDMDRAAQRESLDVIGRVGFGKDYGATRCLGGDEAESALSTLQKGMVEAQKYLSSPLRPYLWFFPDVRKGRRDLNAFHSMIRVLLAELRARGPPADDDTTIAAHLLRMRDPATGLPLSDEQLLPEVSIIFAAGLETTGHTIAWTLYLISQHPEAEARVVSELDAAGLLVTGSCPHPRTLTFDDLGNLPYLSACIKESMRMYPVAASGTSREAPAPMLLGGYHIPKGTQLWSLARMNYTAALALLLSSFSFRLAAEMGGEAGVRASECMSVTLQPSKGLLMHCIPRPC</sequence>
<dbReference type="InterPro" id="IPR050121">
    <property type="entry name" value="Cytochrome_P450_monoxygenase"/>
</dbReference>
<dbReference type="PRINTS" id="PR00463">
    <property type="entry name" value="EP450I"/>
</dbReference>
<dbReference type="AlphaFoldDB" id="A0AAW1QBN0"/>
<evidence type="ECO:0000256" key="1">
    <source>
        <dbReference type="ARBA" id="ARBA00010617"/>
    </source>
</evidence>
<keyword evidence="3" id="KW-1185">Reference proteome</keyword>
<comment type="caution">
    <text evidence="2">The sequence shown here is derived from an EMBL/GenBank/DDBJ whole genome shotgun (WGS) entry which is preliminary data.</text>
</comment>
<reference evidence="2 3" key="1">
    <citation type="journal article" date="2024" name="Nat. Commun.">
        <title>Phylogenomics reveals the evolutionary origins of lichenization in chlorophyte algae.</title>
        <authorList>
            <person name="Puginier C."/>
            <person name="Libourel C."/>
            <person name="Otte J."/>
            <person name="Skaloud P."/>
            <person name="Haon M."/>
            <person name="Grisel S."/>
            <person name="Petersen M."/>
            <person name="Berrin J.G."/>
            <person name="Delaux P.M."/>
            <person name="Dal Grande F."/>
            <person name="Keller J."/>
        </authorList>
    </citation>
    <scope>NUCLEOTIDE SEQUENCE [LARGE SCALE GENOMIC DNA]</scope>
    <source>
        <strain evidence="2 3">SAG 245.80</strain>
    </source>
</reference>
<dbReference type="Pfam" id="PF00067">
    <property type="entry name" value="p450"/>
    <property type="match status" value="1"/>
</dbReference>
<proteinExistence type="inferred from homology"/>
<dbReference type="EMBL" id="JALJOU010000124">
    <property type="protein sequence ID" value="KAK9819257.1"/>
    <property type="molecule type" value="Genomic_DNA"/>
</dbReference>
<evidence type="ECO:0008006" key="4">
    <source>
        <dbReference type="Google" id="ProtNLM"/>
    </source>
</evidence>
<dbReference type="GO" id="GO:0016705">
    <property type="term" value="F:oxidoreductase activity, acting on paired donors, with incorporation or reduction of molecular oxygen"/>
    <property type="evidence" value="ECO:0007669"/>
    <property type="project" value="InterPro"/>
</dbReference>
<dbReference type="InterPro" id="IPR002401">
    <property type="entry name" value="Cyt_P450_E_grp-I"/>
</dbReference>
<accession>A0AAW1QBN0</accession>
<dbReference type="InterPro" id="IPR001128">
    <property type="entry name" value="Cyt_P450"/>
</dbReference>
<dbReference type="InterPro" id="IPR036396">
    <property type="entry name" value="Cyt_P450_sf"/>
</dbReference>
<dbReference type="GO" id="GO:0005506">
    <property type="term" value="F:iron ion binding"/>
    <property type="evidence" value="ECO:0007669"/>
    <property type="project" value="InterPro"/>
</dbReference>
<evidence type="ECO:0000313" key="2">
    <source>
        <dbReference type="EMBL" id="KAK9819257.1"/>
    </source>
</evidence>
<dbReference type="SUPFAM" id="SSF48264">
    <property type="entry name" value="Cytochrome P450"/>
    <property type="match status" value="1"/>
</dbReference>
<dbReference type="GO" id="GO:0020037">
    <property type="term" value="F:heme binding"/>
    <property type="evidence" value="ECO:0007669"/>
    <property type="project" value="InterPro"/>
</dbReference>
<dbReference type="Gene3D" id="1.10.630.10">
    <property type="entry name" value="Cytochrome P450"/>
    <property type="match status" value="1"/>
</dbReference>
<dbReference type="PRINTS" id="PR00385">
    <property type="entry name" value="P450"/>
</dbReference>
<gene>
    <name evidence="2" type="ORF">WJX81_005098</name>
</gene>
<protein>
    <recommendedName>
        <fullName evidence="4">Cytochrome P450</fullName>
    </recommendedName>
</protein>
<evidence type="ECO:0000313" key="3">
    <source>
        <dbReference type="Proteomes" id="UP001445335"/>
    </source>
</evidence>
<dbReference type="GO" id="GO:0004497">
    <property type="term" value="F:monooxygenase activity"/>
    <property type="evidence" value="ECO:0007669"/>
    <property type="project" value="InterPro"/>
</dbReference>
<dbReference type="PANTHER" id="PTHR24305:SF166">
    <property type="entry name" value="CYTOCHROME P450 12A4, MITOCHONDRIAL-RELATED"/>
    <property type="match status" value="1"/>
</dbReference>
<organism evidence="2 3">
    <name type="scientific">Elliptochloris bilobata</name>
    <dbReference type="NCBI Taxonomy" id="381761"/>
    <lineage>
        <taxon>Eukaryota</taxon>
        <taxon>Viridiplantae</taxon>
        <taxon>Chlorophyta</taxon>
        <taxon>core chlorophytes</taxon>
        <taxon>Trebouxiophyceae</taxon>
        <taxon>Trebouxiophyceae incertae sedis</taxon>
        <taxon>Elliptochloris clade</taxon>
        <taxon>Elliptochloris</taxon>
    </lineage>
</organism>
<dbReference type="Proteomes" id="UP001445335">
    <property type="component" value="Unassembled WGS sequence"/>
</dbReference>